<feature type="transmembrane region" description="Helical" evidence="1">
    <location>
        <begin position="15"/>
        <end position="37"/>
    </location>
</feature>
<dbReference type="InterPro" id="IPR005325">
    <property type="entry name" value="DUF308_memb"/>
</dbReference>
<dbReference type="AlphaFoldDB" id="X0ULA6"/>
<gene>
    <name evidence="2" type="ORF">S01H1_43369</name>
</gene>
<protein>
    <recommendedName>
        <fullName evidence="3">DUF308 domain-containing protein</fullName>
    </recommendedName>
</protein>
<organism evidence="2">
    <name type="scientific">marine sediment metagenome</name>
    <dbReference type="NCBI Taxonomy" id="412755"/>
    <lineage>
        <taxon>unclassified sequences</taxon>
        <taxon>metagenomes</taxon>
        <taxon>ecological metagenomes</taxon>
    </lineage>
</organism>
<keyword evidence="1" id="KW-0812">Transmembrane</keyword>
<accession>X0ULA6</accession>
<keyword evidence="1" id="KW-0472">Membrane</keyword>
<evidence type="ECO:0008006" key="3">
    <source>
        <dbReference type="Google" id="ProtNLM"/>
    </source>
</evidence>
<feature type="transmembrane region" description="Helical" evidence="1">
    <location>
        <begin position="113"/>
        <end position="133"/>
    </location>
</feature>
<dbReference type="EMBL" id="BARS01027628">
    <property type="protein sequence ID" value="GAG00052.1"/>
    <property type="molecule type" value="Genomic_DNA"/>
</dbReference>
<comment type="caution">
    <text evidence="2">The sequence shown here is derived from an EMBL/GenBank/DDBJ whole genome shotgun (WGS) entry which is preliminary data.</text>
</comment>
<keyword evidence="1" id="KW-1133">Transmembrane helix</keyword>
<feature type="transmembrane region" description="Helical" evidence="1">
    <location>
        <begin position="43"/>
        <end position="61"/>
    </location>
</feature>
<proteinExistence type="predicted"/>
<feature type="transmembrane region" description="Helical" evidence="1">
    <location>
        <begin position="169"/>
        <end position="190"/>
    </location>
</feature>
<evidence type="ECO:0000313" key="2">
    <source>
        <dbReference type="EMBL" id="GAG00052.1"/>
    </source>
</evidence>
<sequence>MDDEKQDEHSRGRSIGFWIALLRGVFAIMLGLILIFNPEKTKVMLANFMGFFWLTSGIILIRHTSPVFGVQTDRVLGKRTALVMGLAGILFGLLVVSRSITRRWVDEVVFFELLGAVILLTGVLHLFGEFSIGRVIKRKRTTAQKILAVFEILLGVLLIVSPLEQGPFIYLIATIWALIGGGLIITDAFYQRAQVNREQDPQGKPAEIGEE</sequence>
<name>X0ULA6_9ZZZZ</name>
<evidence type="ECO:0000256" key="1">
    <source>
        <dbReference type="SAM" id="Phobius"/>
    </source>
</evidence>
<feature type="transmembrane region" description="Helical" evidence="1">
    <location>
        <begin position="145"/>
        <end position="163"/>
    </location>
</feature>
<feature type="transmembrane region" description="Helical" evidence="1">
    <location>
        <begin position="81"/>
        <end position="101"/>
    </location>
</feature>
<dbReference type="Pfam" id="PF03729">
    <property type="entry name" value="DUF308"/>
    <property type="match status" value="2"/>
</dbReference>
<reference evidence="2" key="1">
    <citation type="journal article" date="2014" name="Front. Microbiol.">
        <title>High frequency of phylogenetically diverse reductive dehalogenase-homologous genes in deep subseafloor sedimentary metagenomes.</title>
        <authorList>
            <person name="Kawai M."/>
            <person name="Futagami T."/>
            <person name="Toyoda A."/>
            <person name="Takaki Y."/>
            <person name="Nishi S."/>
            <person name="Hori S."/>
            <person name="Arai W."/>
            <person name="Tsubouchi T."/>
            <person name="Morono Y."/>
            <person name="Uchiyama I."/>
            <person name="Ito T."/>
            <person name="Fujiyama A."/>
            <person name="Inagaki F."/>
            <person name="Takami H."/>
        </authorList>
    </citation>
    <scope>NUCLEOTIDE SEQUENCE</scope>
    <source>
        <strain evidence="2">Expedition CK06-06</strain>
    </source>
</reference>